<evidence type="ECO:0000259" key="9">
    <source>
        <dbReference type="Pfam" id="PF07885"/>
    </source>
</evidence>
<accession>A0A0K0DMH6</accession>
<dbReference type="InterPro" id="IPR003280">
    <property type="entry name" value="2pore_dom_K_chnl"/>
</dbReference>
<dbReference type="AlphaFoldDB" id="A0A0K0DMH6"/>
<dbReference type="PANTHER" id="PTHR11003">
    <property type="entry name" value="POTASSIUM CHANNEL, SUBFAMILY K"/>
    <property type="match status" value="1"/>
</dbReference>
<evidence type="ECO:0000256" key="1">
    <source>
        <dbReference type="ARBA" id="ARBA00004141"/>
    </source>
</evidence>
<evidence type="ECO:0000256" key="7">
    <source>
        <dbReference type="ARBA" id="ARBA00023303"/>
    </source>
</evidence>
<name>A0A0K0DMH6_ANGCA</name>
<dbReference type="GO" id="GO:0030322">
    <property type="term" value="P:stabilization of membrane potential"/>
    <property type="evidence" value="ECO:0007669"/>
    <property type="project" value="TreeGrafter"/>
</dbReference>
<feature type="domain" description="Potassium channel" evidence="9">
    <location>
        <begin position="182"/>
        <end position="217"/>
    </location>
</feature>
<keyword evidence="5" id="KW-0406">Ion transport</keyword>
<feature type="transmembrane region" description="Helical" evidence="8">
    <location>
        <begin position="193"/>
        <end position="210"/>
    </location>
</feature>
<evidence type="ECO:0000313" key="11">
    <source>
        <dbReference type="WBParaSite" id="ACAC_0001289201-mRNA-1"/>
    </source>
</evidence>
<keyword evidence="2" id="KW-0813">Transport</keyword>
<dbReference type="SUPFAM" id="SSF81324">
    <property type="entry name" value="Voltage-gated potassium channels"/>
    <property type="match status" value="1"/>
</dbReference>
<dbReference type="PANTHER" id="PTHR11003:SF269">
    <property type="entry name" value="POTASSIUM CHANNEL DOMAIN-CONTAINING PROTEIN"/>
    <property type="match status" value="1"/>
</dbReference>
<dbReference type="GO" id="GO:0005886">
    <property type="term" value="C:plasma membrane"/>
    <property type="evidence" value="ECO:0007669"/>
    <property type="project" value="TreeGrafter"/>
</dbReference>
<evidence type="ECO:0000313" key="10">
    <source>
        <dbReference type="Proteomes" id="UP000035642"/>
    </source>
</evidence>
<evidence type="ECO:0000256" key="2">
    <source>
        <dbReference type="ARBA" id="ARBA00022448"/>
    </source>
</evidence>
<organism evidence="10 11">
    <name type="scientific">Angiostrongylus cantonensis</name>
    <name type="common">Rat lungworm</name>
    <dbReference type="NCBI Taxonomy" id="6313"/>
    <lineage>
        <taxon>Eukaryota</taxon>
        <taxon>Metazoa</taxon>
        <taxon>Ecdysozoa</taxon>
        <taxon>Nematoda</taxon>
        <taxon>Chromadorea</taxon>
        <taxon>Rhabditida</taxon>
        <taxon>Rhabditina</taxon>
        <taxon>Rhabditomorpha</taxon>
        <taxon>Strongyloidea</taxon>
        <taxon>Metastrongylidae</taxon>
        <taxon>Angiostrongylus</taxon>
    </lineage>
</organism>
<dbReference type="Gene3D" id="1.10.287.70">
    <property type="match status" value="2"/>
</dbReference>
<dbReference type="WBParaSite" id="ACAC_0001289201-mRNA-1">
    <property type="protein sequence ID" value="ACAC_0001289201-mRNA-1"/>
    <property type="gene ID" value="ACAC_0001289201"/>
</dbReference>
<dbReference type="GO" id="GO:0022841">
    <property type="term" value="F:potassium ion leak channel activity"/>
    <property type="evidence" value="ECO:0007669"/>
    <property type="project" value="TreeGrafter"/>
</dbReference>
<dbReference type="GO" id="GO:0015271">
    <property type="term" value="F:outward rectifier potassium channel activity"/>
    <property type="evidence" value="ECO:0007669"/>
    <property type="project" value="TreeGrafter"/>
</dbReference>
<keyword evidence="10" id="KW-1185">Reference proteome</keyword>
<proteinExistence type="predicted"/>
<keyword evidence="7" id="KW-0407">Ion channel</keyword>
<keyword evidence="6 8" id="KW-0472">Membrane</keyword>
<feature type="transmembrane region" description="Helical" evidence="8">
    <location>
        <begin position="116"/>
        <end position="136"/>
    </location>
</feature>
<reference evidence="10" key="1">
    <citation type="submission" date="2012-09" db="EMBL/GenBank/DDBJ databases">
        <authorList>
            <person name="Martin A.A."/>
        </authorList>
    </citation>
    <scope>NUCLEOTIDE SEQUENCE</scope>
</reference>
<dbReference type="InterPro" id="IPR013099">
    <property type="entry name" value="K_chnl_dom"/>
</dbReference>
<dbReference type="Proteomes" id="UP000035642">
    <property type="component" value="Unassembled WGS sequence"/>
</dbReference>
<evidence type="ECO:0000256" key="5">
    <source>
        <dbReference type="ARBA" id="ARBA00023065"/>
    </source>
</evidence>
<protein>
    <submittedName>
        <fullName evidence="11">Ion_trans_2 domain-containing protein</fullName>
    </submittedName>
</protein>
<sequence>MTRSRVNSSETYDDSQNSILRHKEELVAIGIIEQNTSEEKVKENEDQLTLHTYEQHRKQEHYPHPYHGTVAMIERKAMKPHSPPPVMPTPTSTERRFTDSFYWISHLHKKIGLSHIILILVLATYSALGAIVFYYLEKPNERKVVAERKVELDTQIEHLAEYLSSVADNKTIEEMAIDVKVGSISPETDTGKWFVIVYGFIFVPVTLVVIRDLGQWLLLAITKIYARILLKYRRCCGKKSDKPNEVIHLPIVISVLIMIDEWNEQGEWLSEYMMKVDNIRGNLQFEKLHSYGWTWESANGDYYNEFDPIIVKRISLVDRSKDAVLECIEEEYDRLT</sequence>
<comment type="subcellular location">
    <subcellularLocation>
        <location evidence="1">Membrane</location>
        <topology evidence="1">Multi-pass membrane protein</topology>
    </subcellularLocation>
</comment>
<evidence type="ECO:0000256" key="6">
    <source>
        <dbReference type="ARBA" id="ARBA00023136"/>
    </source>
</evidence>
<evidence type="ECO:0000256" key="8">
    <source>
        <dbReference type="SAM" id="Phobius"/>
    </source>
</evidence>
<keyword evidence="4 8" id="KW-1133">Transmembrane helix</keyword>
<evidence type="ECO:0000256" key="3">
    <source>
        <dbReference type="ARBA" id="ARBA00022692"/>
    </source>
</evidence>
<reference evidence="11" key="2">
    <citation type="submission" date="2017-02" db="UniProtKB">
        <authorList>
            <consortium name="WormBaseParasite"/>
        </authorList>
    </citation>
    <scope>IDENTIFICATION</scope>
</reference>
<dbReference type="Pfam" id="PF07885">
    <property type="entry name" value="Ion_trans_2"/>
    <property type="match status" value="1"/>
</dbReference>
<keyword evidence="3 8" id="KW-0812">Transmembrane</keyword>
<evidence type="ECO:0000256" key="4">
    <source>
        <dbReference type="ARBA" id="ARBA00022989"/>
    </source>
</evidence>